<gene>
    <name evidence="7" type="ORF">D3877_11290</name>
</gene>
<dbReference type="GO" id="GO:0016787">
    <property type="term" value="F:hydrolase activity"/>
    <property type="evidence" value="ECO:0007669"/>
    <property type="project" value="UniProtKB-KW"/>
</dbReference>
<evidence type="ECO:0000313" key="7">
    <source>
        <dbReference type="EMBL" id="RJF85026.1"/>
    </source>
</evidence>
<accession>A0A418W4U9</accession>
<dbReference type="AlphaFoldDB" id="A0A418W4U9"/>
<dbReference type="InterPro" id="IPR023696">
    <property type="entry name" value="Ureohydrolase_dom_sf"/>
</dbReference>
<evidence type="ECO:0000313" key="8">
    <source>
        <dbReference type="Proteomes" id="UP000283458"/>
    </source>
</evidence>
<dbReference type="GO" id="GO:0004407">
    <property type="term" value="F:histone deacetylase activity"/>
    <property type="evidence" value="ECO:0007669"/>
    <property type="project" value="TreeGrafter"/>
</dbReference>
<protein>
    <submittedName>
        <fullName evidence="7">Histone deacetylase family protein</fullName>
    </submittedName>
</protein>
<dbReference type="InterPro" id="IPR000286">
    <property type="entry name" value="HDACs"/>
</dbReference>
<dbReference type="EMBL" id="QYUL01000001">
    <property type="protein sequence ID" value="RJF85026.1"/>
    <property type="molecule type" value="Genomic_DNA"/>
</dbReference>
<dbReference type="PANTHER" id="PTHR10625">
    <property type="entry name" value="HISTONE DEACETYLASE HDAC1-RELATED"/>
    <property type="match status" value="1"/>
</dbReference>
<dbReference type="Proteomes" id="UP000283458">
    <property type="component" value="Unassembled WGS sequence"/>
</dbReference>
<feature type="domain" description="Histone deacetylase" evidence="6">
    <location>
        <begin position="28"/>
        <end position="337"/>
    </location>
</feature>
<dbReference type="SUPFAM" id="SSF52768">
    <property type="entry name" value="Arginase/deacetylase"/>
    <property type="match status" value="1"/>
</dbReference>
<dbReference type="CDD" id="cd10001">
    <property type="entry name" value="HDAC_classII_APAH"/>
    <property type="match status" value="1"/>
</dbReference>
<keyword evidence="5" id="KW-0862">Zinc</keyword>
<evidence type="ECO:0000256" key="1">
    <source>
        <dbReference type="ARBA" id="ARBA00001947"/>
    </source>
</evidence>
<dbReference type="InterPro" id="IPR023801">
    <property type="entry name" value="His_deacetylse_dom"/>
</dbReference>
<dbReference type="InterPro" id="IPR037138">
    <property type="entry name" value="His_deacetylse_dom_sf"/>
</dbReference>
<keyword evidence="8" id="KW-1185">Reference proteome</keyword>
<reference evidence="7 8" key="1">
    <citation type="submission" date="2018-09" db="EMBL/GenBank/DDBJ databases">
        <authorList>
            <person name="Zhu H."/>
        </authorList>
    </citation>
    <scope>NUCLEOTIDE SEQUENCE [LARGE SCALE GENOMIC DNA]</scope>
    <source>
        <strain evidence="7 8">K2W22B-5</strain>
    </source>
</reference>
<keyword evidence="4" id="KW-0378">Hydrolase</keyword>
<proteinExistence type="inferred from homology"/>
<dbReference type="GO" id="GO:0046872">
    <property type="term" value="F:metal ion binding"/>
    <property type="evidence" value="ECO:0007669"/>
    <property type="project" value="UniProtKB-KW"/>
</dbReference>
<comment type="similarity">
    <text evidence="2">Belongs to the histone deacetylase family.</text>
</comment>
<dbReference type="Gene3D" id="3.40.800.20">
    <property type="entry name" value="Histone deacetylase domain"/>
    <property type="match status" value="1"/>
</dbReference>
<evidence type="ECO:0000259" key="6">
    <source>
        <dbReference type="Pfam" id="PF00850"/>
    </source>
</evidence>
<sequence length="343" mass="36739">MIIIHSEEHRLQSGRSELNDGQLVPCYEKPERADIIRDRLAAIGVGPMVTPDPHGLEPLARVHDAGYLSFLQSAWDEWLVEHGDWDALPLNWVAPGMHRRVVPRSIDGRLGYYSFDAGTPITAGTWRAATAAANSALTGADRLRAGDRSAFALCRPPGHHAGRAYYGGYCFLNNAAIAAQSLRDNGAARVAVLDVDYHHGNGTQEIFWERGDVLFVSLHADPIDEFPYFSGHADETGAGAGAGATLNLPLPWGTDWAAYAEALAVAARRIGDFAPDALVVSLGADTYGGDPISRFRLLSEDFLRMGAALAAMNLPTLFVMEGGYAVADLGVNVGNVLTGFEGA</sequence>
<dbReference type="Pfam" id="PF00850">
    <property type="entry name" value="Hist_deacetyl"/>
    <property type="match status" value="1"/>
</dbReference>
<dbReference type="OrthoDB" id="9808367at2"/>
<evidence type="ECO:0000256" key="5">
    <source>
        <dbReference type="ARBA" id="ARBA00022833"/>
    </source>
</evidence>
<comment type="caution">
    <text evidence="7">The sequence shown here is derived from an EMBL/GenBank/DDBJ whole genome shotgun (WGS) entry which is preliminary data.</text>
</comment>
<keyword evidence="3" id="KW-0479">Metal-binding</keyword>
<evidence type="ECO:0000256" key="3">
    <source>
        <dbReference type="ARBA" id="ARBA00022723"/>
    </source>
</evidence>
<dbReference type="RefSeq" id="WP_119830655.1">
    <property type="nucleotide sequence ID" value="NZ_QYUL01000001.1"/>
</dbReference>
<dbReference type="PANTHER" id="PTHR10625:SF17">
    <property type="entry name" value="HISTONE DEACETYLASE 8"/>
    <property type="match status" value="1"/>
</dbReference>
<dbReference type="GO" id="GO:0040029">
    <property type="term" value="P:epigenetic regulation of gene expression"/>
    <property type="evidence" value="ECO:0007669"/>
    <property type="project" value="TreeGrafter"/>
</dbReference>
<comment type="cofactor">
    <cofactor evidence="1">
        <name>Zn(2+)</name>
        <dbReference type="ChEBI" id="CHEBI:29105"/>
    </cofactor>
</comment>
<name>A0A418W4U9_9PROT</name>
<dbReference type="PRINTS" id="PR01270">
    <property type="entry name" value="HDASUPER"/>
</dbReference>
<organism evidence="7 8">
    <name type="scientific">Azospirillum cavernae</name>
    <dbReference type="NCBI Taxonomy" id="2320860"/>
    <lineage>
        <taxon>Bacteria</taxon>
        <taxon>Pseudomonadati</taxon>
        <taxon>Pseudomonadota</taxon>
        <taxon>Alphaproteobacteria</taxon>
        <taxon>Rhodospirillales</taxon>
        <taxon>Azospirillaceae</taxon>
        <taxon>Azospirillum</taxon>
    </lineage>
</organism>
<evidence type="ECO:0000256" key="2">
    <source>
        <dbReference type="ARBA" id="ARBA00005947"/>
    </source>
</evidence>
<evidence type="ECO:0000256" key="4">
    <source>
        <dbReference type="ARBA" id="ARBA00022801"/>
    </source>
</evidence>